<comment type="caution">
    <text evidence="3">The sequence shown here is derived from an EMBL/GenBank/DDBJ whole genome shotgun (WGS) entry which is preliminary data.</text>
</comment>
<feature type="signal peptide" evidence="1">
    <location>
        <begin position="1"/>
        <end position="37"/>
    </location>
</feature>
<dbReference type="Pfam" id="PF07589">
    <property type="entry name" value="PEP-CTERM"/>
    <property type="match status" value="1"/>
</dbReference>
<evidence type="ECO:0000256" key="1">
    <source>
        <dbReference type="SAM" id="SignalP"/>
    </source>
</evidence>
<dbReference type="RefSeq" id="WP_207224850.1">
    <property type="nucleotide sequence ID" value="NZ_SGWV01000011.1"/>
</dbReference>
<evidence type="ECO:0000313" key="4">
    <source>
        <dbReference type="Proteomes" id="UP000293433"/>
    </source>
</evidence>
<dbReference type="NCBIfam" id="NF035944">
    <property type="entry name" value="PEPxxWA-CTERM"/>
    <property type="match status" value="1"/>
</dbReference>
<gene>
    <name evidence="3" type="ORF">EV685_3284</name>
</gene>
<dbReference type="AlphaFoldDB" id="A0A4Q7LCI2"/>
<reference evidence="3 4" key="1">
    <citation type="submission" date="2019-02" db="EMBL/GenBank/DDBJ databases">
        <title>Genomic Encyclopedia of Type Strains, Phase IV (KMG-IV): sequencing the most valuable type-strain genomes for metagenomic binning, comparative biology and taxonomic classification.</title>
        <authorList>
            <person name="Goeker M."/>
        </authorList>
    </citation>
    <scope>NUCLEOTIDE SEQUENCE [LARGE SCALE GENOMIC DNA]</scope>
    <source>
        <strain evidence="3 4">DSM 10617</strain>
    </source>
</reference>
<keyword evidence="1" id="KW-0732">Signal</keyword>
<dbReference type="Proteomes" id="UP000293433">
    <property type="component" value="Unassembled WGS sequence"/>
</dbReference>
<dbReference type="EMBL" id="SGWV01000011">
    <property type="protein sequence ID" value="RZS52095.1"/>
    <property type="molecule type" value="Genomic_DNA"/>
</dbReference>
<dbReference type="NCBIfam" id="TIGR02595">
    <property type="entry name" value="PEP_CTERM"/>
    <property type="match status" value="1"/>
</dbReference>
<feature type="chain" id="PRO_5020344842" evidence="1">
    <location>
        <begin position="38"/>
        <end position="237"/>
    </location>
</feature>
<organism evidence="3 4">
    <name type="scientific">Sphaerotilus mobilis</name>
    <dbReference type="NCBI Taxonomy" id="47994"/>
    <lineage>
        <taxon>Bacteria</taxon>
        <taxon>Pseudomonadati</taxon>
        <taxon>Pseudomonadota</taxon>
        <taxon>Betaproteobacteria</taxon>
        <taxon>Burkholderiales</taxon>
        <taxon>Sphaerotilaceae</taxon>
        <taxon>Sphaerotilus</taxon>
    </lineage>
</organism>
<name>A0A4Q7LCI2_9BURK</name>
<evidence type="ECO:0000313" key="3">
    <source>
        <dbReference type="EMBL" id="RZS52095.1"/>
    </source>
</evidence>
<proteinExistence type="predicted"/>
<keyword evidence="4" id="KW-1185">Reference proteome</keyword>
<evidence type="ECO:0000259" key="2">
    <source>
        <dbReference type="Pfam" id="PF07589"/>
    </source>
</evidence>
<sequence length="237" mass="24816">MIATTPHTTRRMSTALQRAGAGLLIAGALFGAGASQAATVSAETFATGVVSQAIVDQVFFGSFNNPNWHAVQATTSAPRRFVLGTGEADNGTYAFLYSRDSFVLSSVTVVFNGGQSDSQDGWLEFYNGNSATPVATGNDKAKDGTYVGSMSFNIGGTQSSLPRSFTMTANPALTGLTYNRVLLVYGRESAAAQSVAVSTLQVQGQTAPVPEPSTYAMMLAGIGAIGFMTRRRKQSHD</sequence>
<feature type="domain" description="Ice-binding protein C-terminal" evidence="2">
    <location>
        <begin position="208"/>
        <end position="232"/>
    </location>
</feature>
<protein>
    <submittedName>
        <fullName evidence="3">Putative secreted protein with PEP-CTERM sorting signal</fullName>
    </submittedName>
</protein>
<accession>A0A4Q7LCI2</accession>
<dbReference type="InterPro" id="IPR013424">
    <property type="entry name" value="Ice-binding_C"/>
</dbReference>